<dbReference type="Proteomes" id="UP001060504">
    <property type="component" value="Unassembled WGS sequence"/>
</dbReference>
<organism evidence="2 3">
    <name type="scientific">Mycolicibacterium cyprinidarum</name>
    <dbReference type="NCBI Taxonomy" id="2860311"/>
    <lineage>
        <taxon>Bacteria</taxon>
        <taxon>Bacillati</taxon>
        <taxon>Actinomycetota</taxon>
        <taxon>Actinomycetes</taxon>
        <taxon>Mycobacteriales</taxon>
        <taxon>Mycobacteriaceae</taxon>
        <taxon>Mycolicibacterium</taxon>
    </lineage>
</organism>
<dbReference type="EMBL" id="BPRH01003733">
    <property type="protein sequence ID" value="GJF10496.1"/>
    <property type="molecule type" value="Genomic_DNA"/>
</dbReference>
<feature type="signal peptide" evidence="1">
    <location>
        <begin position="1"/>
        <end position="24"/>
    </location>
</feature>
<keyword evidence="1" id="KW-0732">Signal</keyword>
<accession>A0ABQ4V5Z0</accession>
<feature type="chain" id="PRO_5046928893" description="PASTA domain-containing protein" evidence="1">
    <location>
        <begin position="25"/>
        <end position="96"/>
    </location>
</feature>
<gene>
    <name evidence="2" type="ORF">NGTWS1702_35650</name>
</gene>
<evidence type="ECO:0000313" key="3">
    <source>
        <dbReference type="Proteomes" id="UP001060504"/>
    </source>
</evidence>
<comment type="caution">
    <text evidence="2">The sequence shown here is derived from an EMBL/GenBank/DDBJ whole genome shotgun (WGS) entry which is preliminary data.</text>
</comment>
<name>A0ABQ4V5Z0_9MYCO</name>
<sequence length="96" mass="9967">MKHIAFATLCATGLAATMIATATADDGAPSGSSVDDTIRSLESNGYNVIVRRTGSEPLRKCRVGAIRPGHGLTEKREEAGNGPGGFNTSVYLDVIC</sequence>
<keyword evidence="3" id="KW-1185">Reference proteome</keyword>
<protein>
    <recommendedName>
        <fullName evidence="4">PASTA domain-containing protein</fullName>
    </recommendedName>
</protein>
<evidence type="ECO:0008006" key="4">
    <source>
        <dbReference type="Google" id="ProtNLM"/>
    </source>
</evidence>
<evidence type="ECO:0000256" key="1">
    <source>
        <dbReference type="SAM" id="SignalP"/>
    </source>
</evidence>
<proteinExistence type="predicted"/>
<reference evidence="2 3" key="1">
    <citation type="submission" date="2021-08" db="EMBL/GenBank/DDBJ databases">
        <title>Draft genome sequence of Mycolicibacterium sp. NGTWS1702 strain.</title>
        <authorList>
            <person name="Matsumoto M."/>
            <person name="Tang B.C.C."/>
            <person name="Machida Y."/>
            <person name="Matoyama H."/>
            <person name="Kishihara T."/>
            <person name="Sato S."/>
            <person name="Kondo I."/>
            <person name="Sano M."/>
            <person name="Kato G."/>
        </authorList>
    </citation>
    <scope>NUCLEOTIDE SEQUENCE [LARGE SCALE GENOMIC DNA]</scope>
    <source>
        <strain evidence="2 3">NGTWSNA01</strain>
    </source>
</reference>
<evidence type="ECO:0000313" key="2">
    <source>
        <dbReference type="EMBL" id="GJF10496.1"/>
    </source>
</evidence>